<feature type="compositionally biased region" description="Acidic residues" evidence="10">
    <location>
        <begin position="293"/>
        <end position="303"/>
    </location>
</feature>
<name>A0A0D2KTK2_HYPSF</name>
<dbReference type="EMBL" id="KN817596">
    <property type="protein sequence ID" value="KJA17962.1"/>
    <property type="molecule type" value="Genomic_DNA"/>
</dbReference>
<evidence type="ECO:0000256" key="3">
    <source>
        <dbReference type="ARBA" id="ARBA00022454"/>
    </source>
</evidence>
<proteinExistence type="inferred from homology"/>
<evidence type="ECO:0000256" key="10">
    <source>
        <dbReference type="SAM" id="MobiDB-lite"/>
    </source>
</evidence>
<keyword evidence="4" id="KW-0132">Cell division</keyword>
<dbReference type="GO" id="GO:0005634">
    <property type="term" value="C:nucleus"/>
    <property type="evidence" value="ECO:0007669"/>
    <property type="project" value="InterPro"/>
</dbReference>
<sequence length="303" mass="33481">MAPGPPSGPTTQTAPPLLLCEALGFSPQLLLDDIINIANNAVQDGVNGMEDFLNKWADERDARGDISVTSSDATTYEVEQGLVAFQTLLEYHTDFAFDFFEAWCLRNIFAIPPDLPVVLPHHAGLDLTTTPEQEQDAMDELDALRAQLDGQRKFNRLLKRSVKASARQRTQAETRLSHISTLRAPLDTLHALPDKFHAMYTTVSSLPPLEVSPTVDLTEPGKRQWETSRSGYVNWALSRLLVRTDEGTGHGAVDKMDSAAASIGNGEALRRALHEVDTVQRDLASVQHQQPSDEPEDDSRMEE</sequence>
<evidence type="ECO:0000256" key="7">
    <source>
        <dbReference type="ARBA" id="ARBA00023054"/>
    </source>
</evidence>
<dbReference type="PANTHER" id="PTHR14527">
    <property type="entry name" value="PROTEIN MIS12 HOMOLOG"/>
    <property type="match status" value="1"/>
</dbReference>
<dbReference type="GO" id="GO:0000444">
    <property type="term" value="C:MIS12/MIND type complex"/>
    <property type="evidence" value="ECO:0007669"/>
    <property type="project" value="TreeGrafter"/>
</dbReference>
<dbReference type="GO" id="GO:0051382">
    <property type="term" value="P:kinetochore assembly"/>
    <property type="evidence" value="ECO:0007669"/>
    <property type="project" value="TreeGrafter"/>
</dbReference>
<evidence type="ECO:0000313" key="11">
    <source>
        <dbReference type="EMBL" id="KJA17962.1"/>
    </source>
</evidence>
<dbReference type="STRING" id="945553.A0A0D2KTK2"/>
<evidence type="ECO:0000256" key="4">
    <source>
        <dbReference type="ARBA" id="ARBA00022618"/>
    </source>
</evidence>
<organism evidence="11 12">
    <name type="scientific">Hypholoma sublateritium (strain FD-334 SS-4)</name>
    <dbReference type="NCBI Taxonomy" id="945553"/>
    <lineage>
        <taxon>Eukaryota</taxon>
        <taxon>Fungi</taxon>
        <taxon>Dikarya</taxon>
        <taxon>Basidiomycota</taxon>
        <taxon>Agaricomycotina</taxon>
        <taxon>Agaricomycetes</taxon>
        <taxon>Agaricomycetidae</taxon>
        <taxon>Agaricales</taxon>
        <taxon>Agaricineae</taxon>
        <taxon>Strophariaceae</taxon>
        <taxon>Hypholoma</taxon>
    </lineage>
</organism>
<keyword evidence="8" id="KW-0131">Cell cycle</keyword>
<keyword evidence="12" id="KW-1185">Reference proteome</keyword>
<evidence type="ECO:0000256" key="8">
    <source>
        <dbReference type="ARBA" id="ARBA00023306"/>
    </source>
</evidence>
<evidence type="ECO:0008006" key="13">
    <source>
        <dbReference type="Google" id="ProtNLM"/>
    </source>
</evidence>
<accession>A0A0D2KTK2</accession>
<dbReference type="OMA" id="HAIDHTM"/>
<reference evidence="12" key="1">
    <citation type="submission" date="2014-04" db="EMBL/GenBank/DDBJ databases">
        <title>Evolutionary Origins and Diversification of the Mycorrhizal Mutualists.</title>
        <authorList>
            <consortium name="DOE Joint Genome Institute"/>
            <consortium name="Mycorrhizal Genomics Consortium"/>
            <person name="Kohler A."/>
            <person name="Kuo A."/>
            <person name="Nagy L.G."/>
            <person name="Floudas D."/>
            <person name="Copeland A."/>
            <person name="Barry K.W."/>
            <person name="Cichocki N."/>
            <person name="Veneault-Fourrey C."/>
            <person name="LaButti K."/>
            <person name="Lindquist E.A."/>
            <person name="Lipzen A."/>
            <person name="Lundell T."/>
            <person name="Morin E."/>
            <person name="Murat C."/>
            <person name="Riley R."/>
            <person name="Ohm R."/>
            <person name="Sun H."/>
            <person name="Tunlid A."/>
            <person name="Henrissat B."/>
            <person name="Grigoriev I.V."/>
            <person name="Hibbett D.S."/>
            <person name="Martin F."/>
        </authorList>
    </citation>
    <scope>NUCLEOTIDE SEQUENCE [LARGE SCALE GENOMIC DNA]</scope>
    <source>
        <strain evidence="12">FD-334 SS-4</strain>
    </source>
</reference>
<dbReference type="GO" id="GO:0000070">
    <property type="term" value="P:mitotic sister chromatid segregation"/>
    <property type="evidence" value="ECO:0007669"/>
    <property type="project" value="TreeGrafter"/>
</dbReference>
<evidence type="ECO:0000313" key="12">
    <source>
        <dbReference type="Proteomes" id="UP000054270"/>
    </source>
</evidence>
<keyword evidence="6" id="KW-0995">Kinetochore</keyword>
<protein>
    <recommendedName>
        <fullName evidence="13">Mis12 domain-containing protein</fullName>
    </recommendedName>
</protein>
<comment type="subcellular location">
    <subcellularLocation>
        <location evidence="1">Chromosome</location>
        <location evidence="1">Centromere</location>
        <location evidence="1">Kinetochore</location>
    </subcellularLocation>
</comment>
<evidence type="ECO:0000256" key="5">
    <source>
        <dbReference type="ARBA" id="ARBA00022776"/>
    </source>
</evidence>
<evidence type="ECO:0000256" key="1">
    <source>
        <dbReference type="ARBA" id="ARBA00004629"/>
    </source>
</evidence>
<evidence type="ECO:0000256" key="2">
    <source>
        <dbReference type="ARBA" id="ARBA00008643"/>
    </source>
</evidence>
<dbReference type="Proteomes" id="UP000054270">
    <property type="component" value="Unassembled WGS sequence"/>
</dbReference>
<comment type="similarity">
    <text evidence="2">Belongs to the mis12 family.</text>
</comment>
<feature type="region of interest" description="Disordered" evidence="10">
    <location>
        <begin position="279"/>
        <end position="303"/>
    </location>
</feature>
<evidence type="ECO:0000256" key="9">
    <source>
        <dbReference type="ARBA" id="ARBA00023328"/>
    </source>
</evidence>
<dbReference type="GO" id="GO:0051301">
    <property type="term" value="P:cell division"/>
    <property type="evidence" value="ECO:0007669"/>
    <property type="project" value="UniProtKB-KW"/>
</dbReference>
<dbReference type="PANTHER" id="PTHR14527:SF2">
    <property type="entry name" value="PROTEIN MIS12 HOMOLOG"/>
    <property type="match status" value="1"/>
</dbReference>
<keyword evidence="3" id="KW-0158">Chromosome</keyword>
<evidence type="ECO:0000256" key="6">
    <source>
        <dbReference type="ARBA" id="ARBA00022838"/>
    </source>
</evidence>
<dbReference type="Pfam" id="PF05859">
    <property type="entry name" value="Mis12"/>
    <property type="match status" value="1"/>
</dbReference>
<dbReference type="InterPro" id="IPR008685">
    <property type="entry name" value="Centromere_Mis12"/>
</dbReference>
<dbReference type="AlphaFoldDB" id="A0A0D2KTK2"/>
<keyword evidence="5" id="KW-0498">Mitosis</keyword>
<keyword evidence="9" id="KW-0137">Centromere</keyword>
<dbReference type="OrthoDB" id="1884855at2759"/>
<gene>
    <name evidence="11" type="ORF">HYPSUDRAFT_145764</name>
</gene>
<keyword evidence="7" id="KW-0175">Coiled coil</keyword>